<name>A0ACD3A7M7_9AGAR</name>
<gene>
    <name evidence="1" type="ORF">BDN72DRAFT_435041</name>
</gene>
<proteinExistence type="predicted"/>
<organism evidence="1 2">
    <name type="scientific">Pluteus cervinus</name>
    <dbReference type="NCBI Taxonomy" id="181527"/>
    <lineage>
        <taxon>Eukaryota</taxon>
        <taxon>Fungi</taxon>
        <taxon>Dikarya</taxon>
        <taxon>Basidiomycota</taxon>
        <taxon>Agaricomycotina</taxon>
        <taxon>Agaricomycetes</taxon>
        <taxon>Agaricomycetidae</taxon>
        <taxon>Agaricales</taxon>
        <taxon>Pluteineae</taxon>
        <taxon>Pluteaceae</taxon>
        <taxon>Pluteus</taxon>
    </lineage>
</organism>
<dbReference type="Proteomes" id="UP000308600">
    <property type="component" value="Unassembled WGS sequence"/>
</dbReference>
<accession>A0ACD3A7M7</accession>
<evidence type="ECO:0000313" key="1">
    <source>
        <dbReference type="EMBL" id="TFK61636.1"/>
    </source>
</evidence>
<keyword evidence="2" id="KW-1185">Reference proteome</keyword>
<dbReference type="EMBL" id="ML208641">
    <property type="protein sequence ID" value="TFK61636.1"/>
    <property type="molecule type" value="Genomic_DNA"/>
</dbReference>
<reference evidence="1 2" key="1">
    <citation type="journal article" date="2019" name="Nat. Ecol. Evol.">
        <title>Megaphylogeny resolves global patterns of mushroom evolution.</title>
        <authorList>
            <person name="Varga T."/>
            <person name="Krizsan K."/>
            <person name="Foldi C."/>
            <person name="Dima B."/>
            <person name="Sanchez-Garcia M."/>
            <person name="Sanchez-Ramirez S."/>
            <person name="Szollosi G.J."/>
            <person name="Szarkandi J.G."/>
            <person name="Papp V."/>
            <person name="Albert L."/>
            <person name="Andreopoulos W."/>
            <person name="Angelini C."/>
            <person name="Antonin V."/>
            <person name="Barry K.W."/>
            <person name="Bougher N.L."/>
            <person name="Buchanan P."/>
            <person name="Buyck B."/>
            <person name="Bense V."/>
            <person name="Catcheside P."/>
            <person name="Chovatia M."/>
            <person name="Cooper J."/>
            <person name="Damon W."/>
            <person name="Desjardin D."/>
            <person name="Finy P."/>
            <person name="Geml J."/>
            <person name="Haridas S."/>
            <person name="Hughes K."/>
            <person name="Justo A."/>
            <person name="Karasinski D."/>
            <person name="Kautmanova I."/>
            <person name="Kiss B."/>
            <person name="Kocsube S."/>
            <person name="Kotiranta H."/>
            <person name="LaButti K.M."/>
            <person name="Lechner B.E."/>
            <person name="Liimatainen K."/>
            <person name="Lipzen A."/>
            <person name="Lukacs Z."/>
            <person name="Mihaltcheva S."/>
            <person name="Morgado L.N."/>
            <person name="Niskanen T."/>
            <person name="Noordeloos M.E."/>
            <person name="Ohm R.A."/>
            <person name="Ortiz-Santana B."/>
            <person name="Ovrebo C."/>
            <person name="Racz N."/>
            <person name="Riley R."/>
            <person name="Savchenko A."/>
            <person name="Shiryaev A."/>
            <person name="Soop K."/>
            <person name="Spirin V."/>
            <person name="Szebenyi C."/>
            <person name="Tomsovsky M."/>
            <person name="Tulloss R.E."/>
            <person name="Uehling J."/>
            <person name="Grigoriev I.V."/>
            <person name="Vagvolgyi C."/>
            <person name="Papp T."/>
            <person name="Martin F.M."/>
            <person name="Miettinen O."/>
            <person name="Hibbett D.S."/>
            <person name="Nagy L.G."/>
        </authorList>
    </citation>
    <scope>NUCLEOTIDE SEQUENCE [LARGE SCALE GENOMIC DNA]</scope>
    <source>
        <strain evidence="1 2">NL-1719</strain>
    </source>
</reference>
<protein>
    <submittedName>
        <fullName evidence="1">Uncharacterized protein</fullName>
    </submittedName>
</protein>
<evidence type="ECO:0000313" key="2">
    <source>
        <dbReference type="Proteomes" id="UP000308600"/>
    </source>
</evidence>
<sequence>MLAHKVRGFVVETVNRLQASVNRHDIPPNESSGGAYPARSNRPHMLLFPPRIQTGVYSTSSLNSPCDGSSFQPCLLNGAINGMKLIVLRISESSLDTMPRTNLEGMETIAQDRTNGKRDRLREKNIIMHDIDSIWPRKERDKAKRSQELASERTLVDKFEWDGK</sequence>